<dbReference type="InterPro" id="IPR015424">
    <property type="entry name" value="PyrdxlP-dep_Trfase"/>
</dbReference>
<organism evidence="9">
    <name type="scientific">Sinorhizobium medicae</name>
    <dbReference type="NCBI Taxonomy" id="110321"/>
    <lineage>
        <taxon>Bacteria</taxon>
        <taxon>Pseudomonadati</taxon>
        <taxon>Pseudomonadota</taxon>
        <taxon>Alphaproteobacteria</taxon>
        <taxon>Hyphomicrobiales</taxon>
        <taxon>Rhizobiaceae</taxon>
        <taxon>Sinorhizobium/Ensifer group</taxon>
        <taxon>Sinorhizobium</taxon>
    </lineage>
</organism>
<dbReference type="InterPro" id="IPR000192">
    <property type="entry name" value="Aminotrans_V_dom"/>
</dbReference>
<proteinExistence type="inferred from homology"/>
<dbReference type="FunFam" id="3.40.640.10:FF:000027">
    <property type="entry name" value="Serine--pyruvate aminotransferase, mitochondrial"/>
    <property type="match status" value="1"/>
</dbReference>
<feature type="binding site" evidence="6">
    <location>
        <position position="346"/>
    </location>
    <ligand>
        <name>substrate</name>
    </ligand>
</feature>
<dbReference type="EC" id="2.6.1.51" evidence="9"/>
<dbReference type="Gene3D" id="3.40.640.10">
    <property type="entry name" value="Type I PLP-dependent aspartate aminotransferase-like (Major domain)"/>
    <property type="match status" value="1"/>
</dbReference>
<reference evidence="9" key="1">
    <citation type="submission" date="2019-06" db="EMBL/GenBank/DDBJ databases">
        <authorList>
            <person name="Le Quere A."/>
            <person name="Colella S."/>
        </authorList>
    </citation>
    <scope>NUCLEOTIDE SEQUENCE</scope>
    <source>
        <strain evidence="9">EmedicaeMD41</strain>
    </source>
</reference>
<protein>
    <submittedName>
        <fullName evidence="9">Serine--pyruvate transaminase</fullName>
        <ecNumber evidence="9">2.6.1.51</ecNumber>
    </submittedName>
</protein>
<dbReference type="AlphaFoldDB" id="A0A508WX04"/>
<feature type="domain" description="Aminotransferase class V" evidence="8">
    <location>
        <begin position="72"/>
        <end position="336"/>
    </location>
</feature>
<evidence type="ECO:0000256" key="4">
    <source>
        <dbReference type="ARBA" id="ARBA00022679"/>
    </source>
</evidence>
<dbReference type="Gene3D" id="3.90.1150.10">
    <property type="entry name" value="Aspartate Aminotransferase, domain 1"/>
    <property type="match status" value="1"/>
</dbReference>
<dbReference type="GO" id="GO:0004760">
    <property type="term" value="F:L-serine-pyruvate transaminase activity"/>
    <property type="evidence" value="ECO:0007669"/>
    <property type="project" value="UniProtKB-EC"/>
</dbReference>
<keyword evidence="9" id="KW-0670">Pyruvate</keyword>
<dbReference type="InterPro" id="IPR015421">
    <property type="entry name" value="PyrdxlP-dep_Trfase_major"/>
</dbReference>
<dbReference type="PANTHER" id="PTHR21152">
    <property type="entry name" value="AMINOTRANSFERASE CLASS V"/>
    <property type="match status" value="1"/>
</dbReference>
<dbReference type="InterPro" id="IPR015422">
    <property type="entry name" value="PyrdxlP-dep_Trfase_small"/>
</dbReference>
<accession>A0A508WX04</accession>
<evidence type="ECO:0000256" key="1">
    <source>
        <dbReference type="ARBA" id="ARBA00001933"/>
    </source>
</evidence>
<dbReference type="PIRSF" id="PIRSF000524">
    <property type="entry name" value="SPT"/>
    <property type="match status" value="1"/>
</dbReference>
<dbReference type="Pfam" id="PF00266">
    <property type="entry name" value="Aminotran_5"/>
    <property type="match status" value="1"/>
</dbReference>
<evidence type="ECO:0000256" key="6">
    <source>
        <dbReference type="PIRSR" id="PIRSR000524-1"/>
    </source>
</evidence>
<dbReference type="GO" id="GO:0008453">
    <property type="term" value="F:alanine-glyoxylate transaminase activity"/>
    <property type="evidence" value="ECO:0007669"/>
    <property type="project" value="TreeGrafter"/>
</dbReference>
<evidence type="ECO:0000313" key="9">
    <source>
        <dbReference type="EMBL" id="VTZ60203.1"/>
    </source>
</evidence>
<dbReference type="Proteomes" id="UP000507954">
    <property type="component" value="Unassembled WGS sequence"/>
</dbReference>
<keyword evidence="3 9" id="KW-0032">Aminotransferase</keyword>
<feature type="modified residue" description="N6-(pyridoxal phosphate)lysine" evidence="7">
    <location>
        <position position="197"/>
    </location>
</feature>
<keyword evidence="5 7" id="KW-0663">Pyridoxal phosphate</keyword>
<dbReference type="EMBL" id="CABFNB010000149">
    <property type="protein sequence ID" value="VTZ65327.1"/>
    <property type="molecule type" value="Genomic_DNA"/>
</dbReference>
<dbReference type="RefSeq" id="WP_180161672.1">
    <property type="nucleotide sequence ID" value="NZ_CABFNB010000042.1"/>
</dbReference>
<dbReference type="GO" id="GO:0019265">
    <property type="term" value="P:glycine biosynthetic process, by transamination of glyoxylate"/>
    <property type="evidence" value="ECO:0007669"/>
    <property type="project" value="TreeGrafter"/>
</dbReference>
<evidence type="ECO:0000259" key="8">
    <source>
        <dbReference type="Pfam" id="PF00266"/>
    </source>
</evidence>
<dbReference type="SUPFAM" id="SSF53383">
    <property type="entry name" value="PLP-dependent transferases"/>
    <property type="match status" value="1"/>
</dbReference>
<sequence length="371" mass="39612">MNYRFAPPPRLLMGPGPSNVSPEVLAAQARPTIGHLDPGFVRLMDLIKGQLRAAFRTNNRVTFPLSAPASLAMEMALVTLLEPGDTAIIAQNGVFGGRMAEIARRAGAKVQLVSAEWGKPVDPEAVRASMLKVPQAKLLAFVHAETSTGVRSDAAALCALARGAGMLSVVDTVTGLGGIPVLVDDWHADAVYAGTQKCLSAPPGLAPITFSDRAVAAVMARTSPIQSWFLDLGLMLGYWEGEGARSYHHTAPVNALYGLHESLSRLLEEGLETSWARHRAAHEQLADRLQGLGIAFVVDKAHRLPQLNTVWVPEGVDDAPARRRLLDEFGIEIGGGLGPLAGRIWRIGLMGETCRTQNVERLADAIAAILP</sequence>
<dbReference type="PANTHER" id="PTHR21152:SF40">
    <property type="entry name" value="ALANINE--GLYOXYLATE AMINOTRANSFERASE"/>
    <property type="match status" value="1"/>
</dbReference>
<evidence type="ECO:0000313" key="10">
    <source>
        <dbReference type="EMBL" id="VTZ65327.1"/>
    </source>
</evidence>
<evidence type="ECO:0000256" key="3">
    <source>
        <dbReference type="ARBA" id="ARBA00022576"/>
    </source>
</evidence>
<evidence type="ECO:0000256" key="2">
    <source>
        <dbReference type="ARBA" id="ARBA00009236"/>
    </source>
</evidence>
<dbReference type="EMBL" id="CABFNB010000042">
    <property type="protein sequence ID" value="VTZ60203.1"/>
    <property type="molecule type" value="Genomic_DNA"/>
</dbReference>
<keyword evidence="4 9" id="KW-0808">Transferase</keyword>
<dbReference type="InterPro" id="IPR024169">
    <property type="entry name" value="SP_NH2Trfase/AEP_transaminase"/>
</dbReference>
<name>A0A508WX04_9HYPH</name>
<comment type="similarity">
    <text evidence="2">Belongs to the class-V pyridoxal-phosphate-dependent aminotransferase family.</text>
</comment>
<evidence type="ECO:0000256" key="5">
    <source>
        <dbReference type="ARBA" id="ARBA00022898"/>
    </source>
</evidence>
<evidence type="ECO:0000256" key="7">
    <source>
        <dbReference type="PIRSR" id="PIRSR000524-50"/>
    </source>
</evidence>
<gene>
    <name evidence="9" type="ORF">EMEDMD4_1360008</name>
    <name evidence="10" type="ORF">EMEDMD4_790351</name>
</gene>
<comment type="cofactor">
    <cofactor evidence="1 7">
        <name>pyridoxal 5'-phosphate</name>
        <dbReference type="ChEBI" id="CHEBI:597326"/>
    </cofactor>
</comment>